<protein>
    <submittedName>
        <fullName evidence="4">Flagellar basal body rod protein FlgB</fullName>
    </submittedName>
</protein>
<dbReference type="GO" id="GO:0009425">
    <property type="term" value="C:bacterial-type flagellum basal body"/>
    <property type="evidence" value="ECO:0007669"/>
    <property type="project" value="UniProtKB-SubCell"/>
</dbReference>
<reference evidence="4 5" key="1">
    <citation type="submission" date="2017-08" db="EMBL/GenBank/DDBJ databases">
        <title>Infants hospitalized years apart are colonized by the same room-sourced microbial strains.</title>
        <authorList>
            <person name="Brooks B."/>
            <person name="Olm M.R."/>
            <person name="Firek B.A."/>
            <person name="Baker R."/>
            <person name="Thomas B.C."/>
            <person name="Morowitz M.J."/>
            <person name="Banfield J.F."/>
        </authorList>
    </citation>
    <scope>NUCLEOTIDE SEQUENCE [LARGE SCALE GENOMIC DNA]</scope>
    <source>
        <strain evidence="4">S2_005_002_R2_34</strain>
    </source>
</reference>
<evidence type="ECO:0000313" key="4">
    <source>
        <dbReference type="EMBL" id="PZQ52380.1"/>
    </source>
</evidence>
<evidence type="ECO:0000256" key="1">
    <source>
        <dbReference type="ARBA" id="ARBA00004117"/>
    </source>
</evidence>
<feature type="domain" description="Flagellar basal body rod protein N-terminal" evidence="3">
    <location>
        <begin position="18"/>
        <end position="38"/>
    </location>
</feature>
<keyword evidence="4" id="KW-0969">Cilium</keyword>
<evidence type="ECO:0000259" key="3">
    <source>
        <dbReference type="Pfam" id="PF00460"/>
    </source>
</evidence>
<dbReference type="InterPro" id="IPR001444">
    <property type="entry name" value="Flag_bb_rod_N"/>
</dbReference>
<keyword evidence="4" id="KW-0966">Cell projection</keyword>
<gene>
    <name evidence="4" type="primary">flgB</name>
    <name evidence="4" type="ORF">DI556_01605</name>
</gene>
<organism evidence="4 5">
    <name type="scientific">Rhodovulum sulfidophilum</name>
    <name type="common">Rhodobacter sulfidophilus</name>
    <dbReference type="NCBI Taxonomy" id="35806"/>
    <lineage>
        <taxon>Bacteria</taxon>
        <taxon>Pseudomonadati</taxon>
        <taxon>Pseudomonadota</taxon>
        <taxon>Alphaproteobacteria</taxon>
        <taxon>Rhodobacterales</taxon>
        <taxon>Paracoccaceae</taxon>
        <taxon>Rhodovulum</taxon>
    </lineage>
</organism>
<keyword evidence="4" id="KW-0282">Flagellum</keyword>
<dbReference type="EMBL" id="QFPW01000001">
    <property type="protein sequence ID" value="PZQ52380.1"/>
    <property type="molecule type" value="Genomic_DNA"/>
</dbReference>
<dbReference type="AlphaFoldDB" id="A0A2W5QLG5"/>
<evidence type="ECO:0000256" key="2">
    <source>
        <dbReference type="SAM" id="MobiDB-lite"/>
    </source>
</evidence>
<sequence>MDLNLNVLRLASGLATYAARRQALIAENVANADTPGFRARDLPDFAAVLDQAAPPFTARTTRAGHIPFGAEAGLGAEPRPDAVEGADTPNGNSVSIEDQMTRAAGIRQSHDLAMGVYAKTLDVLRASIGVK</sequence>
<comment type="subcellular location">
    <subcellularLocation>
        <location evidence="1">Bacterial flagellum basal body</location>
    </subcellularLocation>
</comment>
<feature type="region of interest" description="Disordered" evidence="2">
    <location>
        <begin position="69"/>
        <end position="94"/>
    </location>
</feature>
<comment type="caution">
    <text evidence="4">The sequence shown here is derived from an EMBL/GenBank/DDBJ whole genome shotgun (WGS) entry which is preliminary data.</text>
</comment>
<accession>A0A2W5QLG5</accession>
<proteinExistence type="predicted"/>
<dbReference type="Pfam" id="PF00460">
    <property type="entry name" value="Flg_bb_rod"/>
    <property type="match status" value="1"/>
</dbReference>
<name>A0A2W5QLG5_RHOSU</name>
<dbReference type="Proteomes" id="UP000249185">
    <property type="component" value="Unassembled WGS sequence"/>
</dbReference>
<evidence type="ECO:0000313" key="5">
    <source>
        <dbReference type="Proteomes" id="UP000249185"/>
    </source>
</evidence>